<dbReference type="Proteomes" id="UP001454036">
    <property type="component" value="Unassembled WGS sequence"/>
</dbReference>
<sequence>MTVVLPTELMMIVVIRGYIYWSKHKIFVHLRLLNKRKSLEAFLYLLHWERVMRAVGLKNSSNKKGKGRVVGINASQGDPIDISEGRRMSISEGTRMNFSQGSRMNFSQWQGQIRPASPSTPTSKPSRSPPSVVGRRKSSARKSNFKKRNKGPFQFLDFVVQDQFPPYMKNYIDQCTDVLGDGNCEFRAVALAIYGSQDEWVKIYLSSCYFGSHSRTSKHEGGIRKH</sequence>
<protein>
    <recommendedName>
        <fullName evidence="2">OTU domain-containing protein</fullName>
    </recommendedName>
</protein>
<evidence type="ECO:0000313" key="3">
    <source>
        <dbReference type="EMBL" id="GAA0186584.1"/>
    </source>
</evidence>
<dbReference type="EMBL" id="BAABME010013845">
    <property type="protein sequence ID" value="GAA0186584.1"/>
    <property type="molecule type" value="Genomic_DNA"/>
</dbReference>
<keyword evidence="4" id="KW-1185">Reference proteome</keyword>
<accession>A0AAV3S063</accession>
<organism evidence="3 4">
    <name type="scientific">Lithospermum erythrorhizon</name>
    <name type="common">Purple gromwell</name>
    <name type="synonym">Lithospermum officinale var. erythrorhizon</name>
    <dbReference type="NCBI Taxonomy" id="34254"/>
    <lineage>
        <taxon>Eukaryota</taxon>
        <taxon>Viridiplantae</taxon>
        <taxon>Streptophyta</taxon>
        <taxon>Embryophyta</taxon>
        <taxon>Tracheophyta</taxon>
        <taxon>Spermatophyta</taxon>
        <taxon>Magnoliopsida</taxon>
        <taxon>eudicotyledons</taxon>
        <taxon>Gunneridae</taxon>
        <taxon>Pentapetalae</taxon>
        <taxon>asterids</taxon>
        <taxon>lamiids</taxon>
        <taxon>Boraginales</taxon>
        <taxon>Boraginaceae</taxon>
        <taxon>Boraginoideae</taxon>
        <taxon>Lithospermeae</taxon>
        <taxon>Lithospermum</taxon>
    </lineage>
</organism>
<name>A0AAV3S063_LITER</name>
<reference evidence="3 4" key="1">
    <citation type="submission" date="2024-01" db="EMBL/GenBank/DDBJ databases">
        <title>The complete chloroplast genome sequence of Lithospermum erythrorhizon: insights into the phylogenetic relationship among Boraginaceae species and the maternal lineages of purple gromwells.</title>
        <authorList>
            <person name="Okada T."/>
            <person name="Watanabe K."/>
        </authorList>
    </citation>
    <scope>NUCLEOTIDE SEQUENCE [LARGE SCALE GENOMIC DNA]</scope>
</reference>
<feature type="domain" description="OTU" evidence="2">
    <location>
        <begin position="173"/>
        <end position="226"/>
    </location>
</feature>
<dbReference type="PROSITE" id="PS50802">
    <property type="entry name" value="OTU"/>
    <property type="match status" value="1"/>
</dbReference>
<proteinExistence type="predicted"/>
<dbReference type="InterPro" id="IPR003323">
    <property type="entry name" value="OTU_dom"/>
</dbReference>
<evidence type="ECO:0000259" key="2">
    <source>
        <dbReference type="PROSITE" id="PS50802"/>
    </source>
</evidence>
<evidence type="ECO:0000256" key="1">
    <source>
        <dbReference type="SAM" id="MobiDB-lite"/>
    </source>
</evidence>
<feature type="region of interest" description="Disordered" evidence="1">
    <location>
        <begin position="110"/>
        <end position="147"/>
    </location>
</feature>
<evidence type="ECO:0000313" key="4">
    <source>
        <dbReference type="Proteomes" id="UP001454036"/>
    </source>
</evidence>
<feature type="compositionally biased region" description="Basic residues" evidence="1">
    <location>
        <begin position="134"/>
        <end position="147"/>
    </location>
</feature>
<gene>
    <name evidence="3" type="ORF">LIER_33872</name>
</gene>
<dbReference type="AlphaFoldDB" id="A0AAV3S063"/>
<comment type="caution">
    <text evidence="3">The sequence shown here is derived from an EMBL/GenBank/DDBJ whole genome shotgun (WGS) entry which is preliminary data.</text>
</comment>
<feature type="compositionally biased region" description="Low complexity" evidence="1">
    <location>
        <begin position="114"/>
        <end position="133"/>
    </location>
</feature>